<evidence type="ECO:0000313" key="2">
    <source>
        <dbReference type="EMBL" id="RUO13435.1"/>
    </source>
</evidence>
<organism evidence="2 3">
    <name type="scientific">Moraxella catarrhalis</name>
    <name type="common">Branhamella catarrhalis</name>
    <dbReference type="NCBI Taxonomy" id="480"/>
    <lineage>
        <taxon>Bacteria</taxon>
        <taxon>Pseudomonadati</taxon>
        <taxon>Pseudomonadota</taxon>
        <taxon>Gammaproteobacteria</taxon>
        <taxon>Moraxellales</taxon>
        <taxon>Moraxellaceae</taxon>
        <taxon>Moraxella</taxon>
    </lineage>
</organism>
<comment type="caution">
    <text evidence="2">The sequence shown here is derived from an EMBL/GenBank/DDBJ whole genome shotgun (WGS) entry which is preliminary data.</text>
</comment>
<evidence type="ECO:0000256" key="1">
    <source>
        <dbReference type="ARBA" id="ARBA00023002"/>
    </source>
</evidence>
<dbReference type="Proteomes" id="UP000268436">
    <property type="component" value="Unassembled WGS sequence"/>
</dbReference>
<name>A0ABY0BID9_MORCA</name>
<keyword evidence="3" id="KW-1185">Reference proteome</keyword>
<dbReference type="InterPro" id="IPR016162">
    <property type="entry name" value="Ald_DH_N"/>
</dbReference>
<proteinExistence type="predicted"/>
<dbReference type="Gene3D" id="3.40.605.10">
    <property type="entry name" value="Aldehyde Dehydrogenase, Chain A, domain 1"/>
    <property type="match status" value="1"/>
</dbReference>
<protein>
    <submittedName>
        <fullName evidence="2">Aldehyde dehydrogenase</fullName>
    </submittedName>
</protein>
<reference evidence="2 3" key="1">
    <citation type="submission" date="2018-12" db="EMBL/GenBank/DDBJ databases">
        <title>Persistence of Moraxella catarrhalis in Chronic Obstructive Pulmonary Disease and Regulation of the Hag/MID Adhesin.</title>
        <authorList>
            <person name="Murphy T."/>
            <person name="Zhao X."/>
            <person name="Vyas G."/>
            <person name="Aluvathingal J."/>
            <person name="Nadendla S."/>
            <person name="Tallon L."/>
            <person name="Tettelin H."/>
        </authorList>
    </citation>
    <scope>NUCLEOTIDE SEQUENCE [LARGE SCALE GENOMIC DNA]</scope>
    <source>
        <strain evidence="2 3">173P27B1</strain>
    </source>
</reference>
<sequence>MPIQIPKTVKFHSKKNTKFIGGKWVAPVDGEYFEDISPVDGKVFAKVAKSNKKMLSWHWMQQIKPNKHGINPRRANDPTCF</sequence>
<dbReference type="SUPFAM" id="SSF53720">
    <property type="entry name" value="ALDH-like"/>
    <property type="match status" value="1"/>
</dbReference>
<keyword evidence="1" id="KW-0560">Oxidoreductase</keyword>
<accession>A0ABY0BID9</accession>
<dbReference type="EMBL" id="RYER01000021">
    <property type="protein sequence ID" value="RUO13435.1"/>
    <property type="molecule type" value="Genomic_DNA"/>
</dbReference>
<evidence type="ECO:0000313" key="3">
    <source>
        <dbReference type="Proteomes" id="UP000268436"/>
    </source>
</evidence>
<gene>
    <name evidence="2" type="ORF">EJK54_0200</name>
</gene>
<dbReference type="InterPro" id="IPR016161">
    <property type="entry name" value="Ald_DH/histidinol_DH"/>
</dbReference>